<evidence type="ECO:0000313" key="1">
    <source>
        <dbReference type="EMBL" id="ASN67771.1"/>
    </source>
</evidence>
<protein>
    <submittedName>
        <fullName evidence="1">Uncharacterized protein</fullName>
    </submittedName>
</protein>
<dbReference type="EMBL" id="MF417868">
    <property type="protein sequence ID" value="ASN67771.1"/>
    <property type="molecule type" value="Genomic_DNA"/>
</dbReference>
<organism evidence="1">
    <name type="scientific">uncultured Caudovirales phage</name>
    <dbReference type="NCBI Taxonomy" id="2100421"/>
    <lineage>
        <taxon>Viruses</taxon>
        <taxon>Duplodnaviria</taxon>
        <taxon>Heunggongvirae</taxon>
        <taxon>Uroviricota</taxon>
        <taxon>Caudoviricetes</taxon>
        <taxon>Peduoviridae</taxon>
        <taxon>Maltschvirus</taxon>
        <taxon>Maltschvirus maltsch</taxon>
    </lineage>
</organism>
<reference evidence="1" key="1">
    <citation type="submission" date="2017-06" db="EMBL/GenBank/DDBJ databases">
        <title>Novel phages from South African skin metaviromes.</title>
        <authorList>
            <person name="van Zyl L.J."/>
            <person name="Abrahams Y."/>
            <person name="Stander E.A."/>
            <person name="Kirby B.M."/>
            <person name="Clavaud C."/>
            <person name="Farcet C."/>
            <person name="Breton L."/>
            <person name="Trindade M.I."/>
        </authorList>
    </citation>
    <scope>NUCLEOTIDE SEQUENCE</scope>
</reference>
<gene>
    <name evidence="1" type="ORF">7AX1_141</name>
</gene>
<sequence>MTNSYNLIDQNIDRVKQSLSESNSEDTTPREYVSIAKKFQKVKDNNESVIVEEGTFPHTDSNVMYINYVSDRWVGGYSLLRYENSTVKVPRTIHYSDIFVRDKNHKIKIIFEGANPYEEEQQR</sequence>
<name>A0A2H4J6S2_9CAUD</name>
<proteinExistence type="predicted"/>
<accession>A0A2H4J6S2</accession>